<dbReference type="RefSeq" id="WP_008504270.1">
    <property type="nucleotide sequence ID" value="NZ_CM001403.1"/>
</dbReference>
<proteinExistence type="predicted"/>
<keyword evidence="2" id="KW-1185">Reference proteome</keyword>
<evidence type="ECO:0000313" key="2">
    <source>
        <dbReference type="Proteomes" id="UP000002774"/>
    </source>
</evidence>
<gene>
    <name evidence="1" type="ORF">Mucpa_0522</name>
</gene>
<evidence type="ECO:0008006" key="3">
    <source>
        <dbReference type="Google" id="ProtNLM"/>
    </source>
</evidence>
<dbReference type="OrthoDB" id="791303at2"/>
<dbReference type="HOGENOM" id="CLU_1538372_0_0_10"/>
<dbReference type="Proteomes" id="UP000002774">
    <property type="component" value="Chromosome"/>
</dbReference>
<organism evidence="1 2">
    <name type="scientific">Mucilaginibacter paludis DSM 18603</name>
    <dbReference type="NCBI Taxonomy" id="714943"/>
    <lineage>
        <taxon>Bacteria</taxon>
        <taxon>Pseudomonadati</taxon>
        <taxon>Bacteroidota</taxon>
        <taxon>Sphingobacteriia</taxon>
        <taxon>Sphingobacteriales</taxon>
        <taxon>Sphingobacteriaceae</taxon>
        <taxon>Mucilaginibacter</taxon>
    </lineage>
</organism>
<accession>H1Y1Q5</accession>
<dbReference type="EMBL" id="CM001403">
    <property type="protein sequence ID" value="EHQ24714.1"/>
    <property type="molecule type" value="Genomic_DNA"/>
</dbReference>
<name>H1Y1Q5_9SPHI</name>
<reference evidence="1" key="1">
    <citation type="submission" date="2011-09" db="EMBL/GenBank/DDBJ databases">
        <title>The permanent draft genome of Mucilaginibacter paludis DSM 18603.</title>
        <authorList>
            <consortium name="US DOE Joint Genome Institute (JGI-PGF)"/>
            <person name="Lucas S."/>
            <person name="Han J."/>
            <person name="Lapidus A."/>
            <person name="Bruce D."/>
            <person name="Goodwin L."/>
            <person name="Pitluck S."/>
            <person name="Peters L."/>
            <person name="Kyrpides N."/>
            <person name="Mavromatis K."/>
            <person name="Ivanova N."/>
            <person name="Mikhailova N."/>
            <person name="Held B."/>
            <person name="Detter J.C."/>
            <person name="Tapia R."/>
            <person name="Han C."/>
            <person name="Land M."/>
            <person name="Hauser L."/>
            <person name="Markowitz V."/>
            <person name="Cheng J.-F."/>
            <person name="Hugenholtz P."/>
            <person name="Woyke T."/>
            <person name="Wu D."/>
            <person name="Tindall B."/>
            <person name="Brambilla E."/>
            <person name="Klenk H.-P."/>
            <person name="Eisen J.A."/>
        </authorList>
    </citation>
    <scope>NUCLEOTIDE SEQUENCE [LARGE SCALE GENOMIC DNA]</scope>
    <source>
        <strain evidence="1">DSM 18603</strain>
    </source>
</reference>
<protein>
    <recommendedName>
        <fullName evidence="3">DUF1579 domain-containing protein</fullName>
    </recommendedName>
</protein>
<sequence>MHKIAAYKFLLFIFIISPIRAWSQKTPPADTLLDRLTGEWLLKGVIAGKQVEHHIVAEWVLGHQYLQLKETSREKQANGYPVYDAIVYITFDALHNQYDCLWLDNTSNVGLSNGIIAHAKREANQLALLFKFNDHSYFHTTLSYNVANSSWHWLMTSEDNDKVESFADAAMVKI</sequence>
<evidence type="ECO:0000313" key="1">
    <source>
        <dbReference type="EMBL" id="EHQ24714.1"/>
    </source>
</evidence>
<dbReference type="AlphaFoldDB" id="H1Y1Q5"/>